<gene>
    <name evidence="3" type="ORF">QTH91_19800</name>
</gene>
<feature type="domain" description="HMA" evidence="2">
    <location>
        <begin position="2"/>
        <end position="65"/>
    </location>
</feature>
<dbReference type="CDD" id="cd00371">
    <property type="entry name" value="HMA"/>
    <property type="match status" value="1"/>
</dbReference>
<dbReference type="PRINTS" id="PR00944">
    <property type="entry name" value="CUEXPORT"/>
</dbReference>
<dbReference type="Gene3D" id="3.30.70.100">
    <property type="match status" value="1"/>
</dbReference>
<evidence type="ECO:0000313" key="3">
    <source>
        <dbReference type="EMBL" id="MDM0046745.1"/>
    </source>
</evidence>
<dbReference type="EMBL" id="JASZYV010000004">
    <property type="protein sequence ID" value="MDM0046745.1"/>
    <property type="molecule type" value="Genomic_DNA"/>
</dbReference>
<evidence type="ECO:0000256" key="1">
    <source>
        <dbReference type="ARBA" id="ARBA00022723"/>
    </source>
</evidence>
<dbReference type="RefSeq" id="WP_286661858.1">
    <property type="nucleotide sequence ID" value="NZ_JASZYV010000004.1"/>
</dbReference>
<dbReference type="PROSITE" id="PS01047">
    <property type="entry name" value="HMA_1"/>
    <property type="match status" value="1"/>
</dbReference>
<accession>A0ABT7NFZ2</accession>
<dbReference type="Pfam" id="PF00403">
    <property type="entry name" value="HMA"/>
    <property type="match status" value="1"/>
</dbReference>
<protein>
    <submittedName>
        <fullName evidence="3">Heavy-metal-associated domain-containing protein</fullName>
    </submittedName>
</protein>
<dbReference type="InterPro" id="IPR000428">
    <property type="entry name" value="Cu-bd"/>
</dbReference>
<evidence type="ECO:0000313" key="4">
    <source>
        <dbReference type="Proteomes" id="UP001174908"/>
    </source>
</evidence>
<keyword evidence="4" id="KW-1185">Reference proteome</keyword>
<dbReference type="Proteomes" id="UP001174908">
    <property type="component" value="Unassembled WGS sequence"/>
</dbReference>
<dbReference type="InterPro" id="IPR017969">
    <property type="entry name" value="Heavy-metal-associated_CS"/>
</dbReference>
<dbReference type="SUPFAM" id="SSF55008">
    <property type="entry name" value="HMA, heavy metal-associated domain"/>
    <property type="match status" value="1"/>
</dbReference>
<sequence>MNHHEIQVSGMSCNHCINAIKDALADLDPQAQVHVDLQGGLVVVDSEQPLEALRNAIVEAGYAVP</sequence>
<dbReference type="InterPro" id="IPR006121">
    <property type="entry name" value="HMA_dom"/>
</dbReference>
<keyword evidence="1" id="KW-0479">Metal-binding</keyword>
<proteinExistence type="predicted"/>
<name>A0ABT7NFZ2_9BURK</name>
<evidence type="ECO:0000259" key="2">
    <source>
        <dbReference type="PROSITE" id="PS50846"/>
    </source>
</evidence>
<dbReference type="InterPro" id="IPR036163">
    <property type="entry name" value="HMA_dom_sf"/>
</dbReference>
<comment type="caution">
    <text evidence="3">The sequence shown here is derived from an EMBL/GenBank/DDBJ whole genome shotgun (WGS) entry which is preliminary data.</text>
</comment>
<reference evidence="3" key="1">
    <citation type="submission" date="2023-06" db="EMBL/GenBank/DDBJ databases">
        <authorList>
            <person name="Jiang Y."/>
            <person name="Liu Q."/>
        </authorList>
    </citation>
    <scope>NUCLEOTIDE SEQUENCE</scope>
    <source>
        <strain evidence="3">CGMCC 1.12089</strain>
    </source>
</reference>
<dbReference type="PROSITE" id="PS50846">
    <property type="entry name" value="HMA_2"/>
    <property type="match status" value="1"/>
</dbReference>
<organism evidence="3 4">
    <name type="scientific">Variovorax dokdonensis</name>
    <dbReference type="NCBI Taxonomy" id="344883"/>
    <lineage>
        <taxon>Bacteria</taxon>
        <taxon>Pseudomonadati</taxon>
        <taxon>Pseudomonadota</taxon>
        <taxon>Betaproteobacteria</taxon>
        <taxon>Burkholderiales</taxon>
        <taxon>Comamonadaceae</taxon>
        <taxon>Variovorax</taxon>
    </lineage>
</organism>